<protein>
    <recommendedName>
        <fullName evidence="2">KIB1-4 beta-propeller domain-containing protein</fullName>
    </recommendedName>
</protein>
<evidence type="ECO:0000259" key="2">
    <source>
        <dbReference type="Pfam" id="PF03478"/>
    </source>
</evidence>
<organism evidence="3 4">
    <name type="scientific">Panicum miliaceum</name>
    <name type="common">Proso millet</name>
    <name type="synonym">Broomcorn millet</name>
    <dbReference type="NCBI Taxonomy" id="4540"/>
    <lineage>
        <taxon>Eukaryota</taxon>
        <taxon>Viridiplantae</taxon>
        <taxon>Streptophyta</taxon>
        <taxon>Embryophyta</taxon>
        <taxon>Tracheophyta</taxon>
        <taxon>Spermatophyta</taxon>
        <taxon>Magnoliopsida</taxon>
        <taxon>Liliopsida</taxon>
        <taxon>Poales</taxon>
        <taxon>Poaceae</taxon>
        <taxon>PACMAD clade</taxon>
        <taxon>Panicoideae</taxon>
        <taxon>Panicodae</taxon>
        <taxon>Paniceae</taxon>
        <taxon>Panicinae</taxon>
        <taxon>Panicum</taxon>
        <taxon>Panicum sect. Panicum</taxon>
    </lineage>
</organism>
<evidence type="ECO:0000256" key="1">
    <source>
        <dbReference type="SAM" id="MobiDB-lite"/>
    </source>
</evidence>
<proteinExistence type="predicted"/>
<reference evidence="4" key="1">
    <citation type="journal article" date="2019" name="Nat. Commun.">
        <title>The genome of broomcorn millet.</title>
        <authorList>
            <person name="Zou C."/>
            <person name="Miki D."/>
            <person name="Li D."/>
            <person name="Tang Q."/>
            <person name="Xiao L."/>
            <person name="Rajput S."/>
            <person name="Deng P."/>
            <person name="Jia W."/>
            <person name="Huang R."/>
            <person name="Zhang M."/>
            <person name="Sun Y."/>
            <person name="Hu J."/>
            <person name="Fu X."/>
            <person name="Schnable P.S."/>
            <person name="Li F."/>
            <person name="Zhang H."/>
            <person name="Feng B."/>
            <person name="Zhu X."/>
            <person name="Liu R."/>
            <person name="Schnable J.C."/>
            <person name="Zhu J.-K."/>
            <person name="Zhang H."/>
        </authorList>
    </citation>
    <scope>NUCLEOTIDE SEQUENCE [LARGE SCALE GENOMIC DNA]</scope>
</reference>
<dbReference type="AlphaFoldDB" id="A0A3L6R8J3"/>
<dbReference type="Pfam" id="PF03478">
    <property type="entry name" value="Beta-prop_KIB1-4"/>
    <property type="match status" value="1"/>
</dbReference>
<feature type="compositionally biased region" description="Basic residues" evidence="1">
    <location>
        <begin position="1"/>
        <end position="12"/>
    </location>
</feature>
<dbReference type="Proteomes" id="UP000275267">
    <property type="component" value="Unassembled WGS sequence"/>
</dbReference>
<dbReference type="EMBL" id="PQIB02000009">
    <property type="protein sequence ID" value="RLM98863.1"/>
    <property type="molecule type" value="Genomic_DNA"/>
</dbReference>
<dbReference type="PANTHER" id="PTHR33165:SF54">
    <property type="entry name" value="DUF1618 DOMAIN-CONTAINING PROTEIN"/>
    <property type="match status" value="1"/>
</dbReference>
<dbReference type="InterPro" id="IPR005174">
    <property type="entry name" value="KIB1-4_b-propeller"/>
</dbReference>
<dbReference type="PANTHER" id="PTHR33165">
    <property type="entry name" value="F-BOX DOMAIN CONTAINING PROTEIN-LIKE-RELATED"/>
    <property type="match status" value="1"/>
</dbReference>
<sequence length="360" mass="39860">MSRVDKRSRRAAGRTSATEPVPVPVAGSDCPQLVEERDWAQLLPDLVCKIADDLLSDDVTEYIRLRAVCKPWRNSTSVPSTLDPRFFPRQWLLIAEEKLRRDGKPERFVNVRTGATLRICLPTPKEYTYHCNAEGLLVLCHSLTDTVCLLNPLTMAFTDLPMMSTAAGVVTDIDNLGRPRSNPTVVLSLNSRMHTAIVCALPGDSLWRAVDMSCADDIECELPAIRGGLAVQGRFFVPNRAGDVLEVEVRPQPRLTYVARQAGDEAESGLNERSYLVPSGNDVGARMLLLRTWGPGNIHYEVFMVDLGNRRLTPHEMGGTDTTVFLPSVTLRSSAFPNVVVANIAYLKGHMRSLMQGLYI</sequence>
<feature type="region of interest" description="Disordered" evidence="1">
    <location>
        <begin position="1"/>
        <end position="25"/>
    </location>
</feature>
<dbReference type="OrthoDB" id="686631at2759"/>
<evidence type="ECO:0000313" key="4">
    <source>
        <dbReference type="Proteomes" id="UP000275267"/>
    </source>
</evidence>
<name>A0A3L6R8J3_PANMI</name>
<comment type="caution">
    <text evidence="3">The sequence shown here is derived from an EMBL/GenBank/DDBJ whole genome shotgun (WGS) entry which is preliminary data.</text>
</comment>
<accession>A0A3L6R8J3</accession>
<feature type="domain" description="KIB1-4 beta-propeller" evidence="2">
    <location>
        <begin position="109"/>
        <end position="311"/>
    </location>
</feature>
<evidence type="ECO:0000313" key="3">
    <source>
        <dbReference type="EMBL" id="RLM98863.1"/>
    </source>
</evidence>
<gene>
    <name evidence="3" type="ORF">C2845_PM06G29560</name>
</gene>
<keyword evidence="4" id="KW-1185">Reference proteome</keyword>